<proteinExistence type="predicted"/>
<feature type="region of interest" description="Disordered" evidence="1">
    <location>
        <begin position="1"/>
        <end position="43"/>
    </location>
</feature>
<evidence type="ECO:0000256" key="1">
    <source>
        <dbReference type="SAM" id="MobiDB-lite"/>
    </source>
</evidence>
<dbReference type="HOGENOM" id="CLU_976891_0_0_1"/>
<dbReference type="AlphaFoldDB" id="A0A0B2WZ95"/>
<dbReference type="EMBL" id="AZHE01000005">
    <property type="protein sequence ID" value="KHN99348.1"/>
    <property type="molecule type" value="Genomic_DNA"/>
</dbReference>
<gene>
    <name evidence="2" type="ORF">MAM_03046</name>
</gene>
<feature type="region of interest" description="Disordered" evidence="1">
    <location>
        <begin position="136"/>
        <end position="168"/>
    </location>
</feature>
<dbReference type="Gene3D" id="1.20.5.170">
    <property type="match status" value="1"/>
</dbReference>
<name>A0A0B2WZ95_METAS</name>
<reference evidence="2 3" key="1">
    <citation type="journal article" date="2014" name="Proc. Natl. Acad. Sci. U.S.A.">
        <title>Trajectory and genomic determinants of fungal-pathogen speciation and host adaptation.</title>
        <authorList>
            <person name="Hu X."/>
            <person name="Xiao G."/>
            <person name="Zheng P."/>
            <person name="Shang Y."/>
            <person name="Su Y."/>
            <person name="Zhang X."/>
            <person name="Liu X."/>
            <person name="Zhan S."/>
            <person name="St Leger R.J."/>
            <person name="Wang C."/>
        </authorList>
    </citation>
    <scope>NUCLEOTIDE SEQUENCE [LARGE SCALE GENOMIC DNA]</scope>
    <source>
        <strain evidence="2 3">ARSEF 1941</strain>
    </source>
</reference>
<keyword evidence="3" id="KW-1185">Reference proteome</keyword>
<protein>
    <submittedName>
        <fullName evidence="2">BZIP transcription factor</fullName>
    </submittedName>
</protein>
<feature type="compositionally biased region" description="Polar residues" evidence="1">
    <location>
        <begin position="1"/>
        <end position="12"/>
    </location>
</feature>
<organism evidence="2 3">
    <name type="scientific">Metarhizium album (strain ARSEF 1941)</name>
    <dbReference type="NCBI Taxonomy" id="1081103"/>
    <lineage>
        <taxon>Eukaryota</taxon>
        <taxon>Fungi</taxon>
        <taxon>Dikarya</taxon>
        <taxon>Ascomycota</taxon>
        <taxon>Pezizomycotina</taxon>
        <taxon>Sordariomycetes</taxon>
        <taxon>Hypocreomycetidae</taxon>
        <taxon>Hypocreales</taxon>
        <taxon>Clavicipitaceae</taxon>
        <taxon>Metarhizium</taxon>
    </lineage>
</organism>
<dbReference type="GeneID" id="63737501"/>
<sequence length="277" mass="29178">MSTLTSNASDAASKTAKPSGLNSAQLERKRANDRESQRAIRARTKEHIARLEHEVRRLQSRDLSRECQHLLRCNEALEAELRRFRASVAVGCDGSGGGGPACPPPPPPPRTMPDMSFPNGHSIIARLPYDGRCDLAGEVGESSTTPRVPGRHGGQRGQHQHQSSSSSSLAWCLDVPRSAAWTPTSTPTGCARASPVAAPASCYVPAGHGRAAEDVLGPVPTAAADVGGLEAAGHTGRNAYLRRRDVLADGGRPGHDEYAGAPFALTAESLYLAGYGH</sequence>
<evidence type="ECO:0000313" key="2">
    <source>
        <dbReference type="EMBL" id="KHN99348.1"/>
    </source>
</evidence>
<dbReference type="Proteomes" id="UP000030816">
    <property type="component" value="Unassembled WGS sequence"/>
</dbReference>
<dbReference type="PANTHER" id="PTHR37012">
    <property type="entry name" value="B-ZIP TRANSCRIPTION FACTOR (EUROFUNG)-RELATED"/>
    <property type="match status" value="1"/>
</dbReference>
<dbReference type="CDD" id="cd14688">
    <property type="entry name" value="bZIP_YAP"/>
    <property type="match status" value="1"/>
</dbReference>
<evidence type="ECO:0000313" key="3">
    <source>
        <dbReference type="Proteomes" id="UP000030816"/>
    </source>
</evidence>
<feature type="compositionally biased region" description="Basic and acidic residues" evidence="1">
    <location>
        <begin position="26"/>
        <end position="43"/>
    </location>
</feature>
<dbReference type="RefSeq" id="XP_040680414.1">
    <property type="nucleotide sequence ID" value="XM_040821845.1"/>
</dbReference>
<comment type="caution">
    <text evidence="2">The sequence shown here is derived from an EMBL/GenBank/DDBJ whole genome shotgun (WGS) entry which is preliminary data.</text>
</comment>
<accession>A0A0B2WZ95</accession>
<dbReference type="OrthoDB" id="3535998at2759"/>